<proteinExistence type="predicted"/>
<keyword evidence="2" id="KW-1185">Reference proteome</keyword>
<dbReference type="EMBL" id="JACCCQ010000001">
    <property type="protein sequence ID" value="NYF60023.1"/>
    <property type="molecule type" value="Genomic_DNA"/>
</dbReference>
<reference evidence="1 2" key="1">
    <citation type="submission" date="2020-07" db="EMBL/GenBank/DDBJ databases">
        <title>Sequencing the genomes of 1000 actinobacteria strains.</title>
        <authorList>
            <person name="Klenk H.-P."/>
        </authorList>
    </citation>
    <scope>NUCLEOTIDE SEQUENCE [LARGE SCALE GENOMIC DNA]</scope>
    <source>
        <strain evidence="1 2">DSM 43814</strain>
    </source>
</reference>
<organism evidence="1 2">
    <name type="scientific">Micromonospora purpureochromogenes</name>
    <dbReference type="NCBI Taxonomy" id="47872"/>
    <lineage>
        <taxon>Bacteria</taxon>
        <taxon>Bacillati</taxon>
        <taxon>Actinomycetota</taxon>
        <taxon>Actinomycetes</taxon>
        <taxon>Micromonosporales</taxon>
        <taxon>Micromonosporaceae</taxon>
        <taxon>Micromonospora</taxon>
    </lineage>
</organism>
<accession>A0ABX2RV92</accession>
<evidence type="ECO:0000313" key="1">
    <source>
        <dbReference type="EMBL" id="NYF60023.1"/>
    </source>
</evidence>
<gene>
    <name evidence="1" type="ORF">HDA35_005854</name>
</gene>
<name>A0ABX2RV92_9ACTN</name>
<dbReference type="Proteomes" id="UP000631553">
    <property type="component" value="Unassembled WGS sequence"/>
</dbReference>
<protein>
    <submittedName>
        <fullName evidence="1">Uncharacterized protein</fullName>
    </submittedName>
</protein>
<sequence>MVRGGIEAQLMPTVDDGLGKTAHLLDIGDGRALAVDAPRDLRALRTAPAATWRLAQEDV</sequence>
<evidence type="ECO:0000313" key="2">
    <source>
        <dbReference type="Proteomes" id="UP000631553"/>
    </source>
</evidence>
<comment type="caution">
    <text evidence="1">The sequence shown here is derived from an EMBL/GenBank/DDBJ whole genome shotgun (WGS) entry which is preliminary data.</text>
</comment>